<name>A0A0R2RJD4_9BACT</name>
<evidence type="ECO:0000256" key="3">
    <source>
        <dbReference type="ARBA" id="ARBA00023274"/>
    </source>
</evidence>
<evidence type="ECO:0000256" key="1">
    <source>
        <dbReference type="ARBA" id="ARBA00005589"/>
    </source>
</evidence>
<gene>
    <name evidence="5" type="ORF">ABR82_06200</name>
</gene>
<organism evidence="5 6">
    <name type="scientific">Verrucomicrobia subdivision 6 bacterium BACL9 MAG-120507-bin52</name>
    <dbReference type="NCBI Taxonomy" id="1655590"/>
    <lineage>
        <taxon>Bacteria</taxon>
        <taxon>Pseudomonadati</taxon>
        <taxon>Verrucomicrobiota</taxon>
        <taxon>Verrucomicrobiia</taxon>
        <taxon>Verrucomicrobiales</taxon>
        <taxon>Verrucomicrobia subdivision 6</taxon>
    </lineage>
</organism>
<evidence type="ECO:0000313" key="5">
    <source>
        <dbReference type="EMBL" id="KRO61106.1"/>
    </source>
</evidence>
<accession>A0A0R2RJD4</accession>
<evidence type="ECO:0000256" key="2">
    <source>
        <dbReference type="ARBA" id="ARBA00022980"/>
    </source>
</evidence>
<dbReference type="PANTHER" id="PTHR13479:SF40">
    <property type="entry name" value="SMALL RIBOSOMAL SUBUNIT PROTEIN BS18M"/>
    <property type="match status" value="1"/>
</dbReference>
<reference evidence="5 6" key="1">
    <citation type="submission" date="2015-10" db="EMBL/GenBank/DDBJ databases">
        <title>Metagenome-Assembled Genomes uncover a global brackish microbiome.</title>
        <authorList>
            <person name="Hugerth L.W."/>
            <person name="Larsson J."/>
            <person name="Alneberg J."/>
            <person name="Lindh M.V."/>
            <person name="Legrand C."/>
            <person name="Pinhassi J."/>
            <person name="Andersson A.F."/>
        </authorList>
    </citation>
    <scope>NUCLEOTIDE SEQUENCE [LARGE SCALE GENOMIC DNA]</scope>
    <source>
        <strain evidence="5">BACL18 MAG-120507-bin52</strain>
    </source>
</reference>
<dbReference type="GO" id="GO:0070181">
    <property type="term" value="F:small ribosomal subunit rRNA binding"/>
    <property type="evidence" value="ECO:0007669"/>
    <property type="project" value="TreeGrafter"/>
</dbReference>
<comment type="caution">
    <text evidence="5">The sequence shown here is derived from an EMBL/GenBank/DDBJ whole genome shotgun (WGS) entry which is preliminary data.</text>
</comment>
<dbReference type="Proteomes" id="UP000051269">
    <property type="component" value="Unassembled WGS sequence"/>
</dbReference>
<comment type="similarity">
    <text evidence="1 4">Belongs to the bacterial ribosomal protein bS18 family.</text>
</comment>
<dbReference type="InterPro" id="IPR001648">
    <property type="entry name" value="Ribosomal_bS18"/>
</dbReference>
<evidence type="ECO:0000256" key="4">
    <source>
        <dbReference type="RuleBase" id="RU003910"/>
    </source>
</evidence>
<proteinExistence type="inferred from homology"/>
<dbReference type="PANTHER" id="PTHR13479">
    <property type="entry name" value="30S RIBOSOMAL PROTEIN S18"/>
    <property type="match status" value="1"/>
</dbReference>
<dbReference type="Pfam" id="PF01084">
    <property type="entry name" value="Ribosomal_S18"/>
    <property type="match status" value="1"/>
</dbReference>
<dbReference type="PRINTS" id="PR00974">
    <property type="entry name" value="RIBOSOMALS18"/>
</dbReference>
<sequence>MIVKKARRPRRMNRSAPRRRIDINGQAIDFRNVELLRKFITETGKILPRKVTGMPAYLHRQLNTAIKRARNVLLLK</sequence>
<dbReference type="EMBL" id="LIBO01000248">
    <property type="protein sequence ID" value="KRO61106.1"/>
    <property type="molecule type" value="Genomic_DNA"/>
</dbReference>
<dbReference type="GO" id="GO:0006412">
    <property type="term" value="P:translation"/>
    <property type="evidence" value="ECO:0007669"/>
    <property type="project" value="InterPro"/>
</dbReference>
<keyword evidence="2 4" id="KW-0689">Ribosomal protein</keyword>
<protein>
    <submittedName>
        <fullName evidence="5">30S ribosomal protein S18</fullName>
    </submittedName>
</protein>
<evidence type="ECO:0000313" key="6">
    <source>
        <dbReference type="Proteomes" id="UP000051269"/>
    </source>
</evidence>
<dbReference type="Gene3D" id="4.10.640.10">
    <property type="entry name" value="Ribosomal protein S18"/>
    <property type="match status" value="1"/>
</dbReference>
<keyword evidence="3 4" id="KW-0687">Ribonucleoprotein</keyword>
<dbReference type="SUPFAM" id="SSF46911">
    <property type="entry name" value="Ribosomal protein S18"/>
    <property type="match status" value="1"/>
</dbReference>
<dbReference type="InterPro" id="IPR036870">
    <property type="entry name" value="Ribosomal_bS18_sf"/>
</dbReference>
<dbReference type="GO" id="GO:0022627">
    <property type="term" value="C:cytosolic small ribosomal subunit"/>
    <property type="evidence" value="ECO:0007669"/>
    <property type="project" value="TreeGrafter"/>
</dbReference>
<dbReference type="AlphaFoldDB" id="A0A0R2RJD4"/>
<dbReference type="NCBIfam" id="TIGR00165">
    <property type="entry name" value="S18"/>
    <property type="match status" value="1"/>
</dbReference>
<dbReference type="GO" id="GO:0003735">
    <property type="term" value="F:structural constituent of ribosome"/>
    <property type="evidence" value="ECO:0007669"/>
    <property type="project" value="InterPro"/>
</dbReference>